<evidence type="ECO:0000256" key="1">
    <source>
        <dbReference type="SAM" id="MobiDB-lite"/>
    </source>
</evidence>
<feature type="compositionally biased region" description="Acidic residues" evidence="1">
    <location>
        <begin position="1"/>
        <end position="10"/>
    </location>
</feature>
<dbReference type="AlphaFoldDB" id="A0A9D5AV64"/>
<evidence type="ECO:0000313" key="2">
    <source>
        <dbReference type="EMBL" id="KAI5425542.1"/>
    </source>
</evidence>
<reference evidence="2 3" key="1">
    <citation type="journal article" date="2022" name="Nat. Genet.">
        <title>Improved pea reference genome and pan-genome highlight genomic features and evolutionary characteristics.</title>
        <authorList>
            <person name="Yang T."/>
            <person name="Liu R."/>
            <person name="Luo Y."/>
            <person name="Hu S."/>
            <person name="Wang D."/>
            <person name="Wang C."/>
            <person name="Pandey M.K."/>
            <person name="Ge S."/>
            <person name="Xu Q."/>
            <person name="Li N."/>
            <person name="Li G."/>
            <person name="Huang Y."/>
            <person name="Saxena R.K."/>
            <person name="Ji Y."/>
            <person name="Li M."/>
            <person name="Yan X."/>
            <person name="He Y."/>
            <person name="Liu Y."/>
            <person name="Wang X."/>
            <person name="Xiang C."/>
            <person name="Varshney R.K."/>
            <person name="Ding H."/>
            <person name="Gao S."/>
            <person name="Zong X."/>
        </authorList>
    </citation>
    <scope>NUCLEOTIDE SEQUENCE [LARGE SCALE GENOMIC DNA]</scope>
    <source>
        <strain evidence="2 3">cv. Zhongwan 6</strain>
    </source>
</reference>
<name>A0A9D5AV64_PEA</name>
<feature type="region of interest" description="Disordered" evidence="1">
    <location>
        <begin position="1"/>
        <end position="45"/>
    </location>
</feature>
<gene>
    <name evidence="2" type="ORF">KIW84_031370</name>
</gene>
<feature type="compositionally biased region" description="Basic and acidic residues" evidence="1">
    <location>
        <begin position="11"/>
        <end position="21"/>
    </location>
</feature>
<accession>A0A9D5AV64</accession>
<dbReference type="EMBL" id="JAMSHJ010000003">
    <property type="protein sequence ID" value="KAI5425542.1"/>
    <property type="molecule type" value="Genomic_DNA"/>
</dbReference>
<dbReference type="Proteomes" id="UP001058974">
    <property type="component" value="Chromosome 3"/>
</dbReference>
<keyword evidence="3" id="KW-1185">Reference proteome</keyword>
<dbReference type="Gramene" id="Psat03G0137000-T1">
    <property type="protein sequence ID" value="KAI5425542.1"/>
    <property type="gene ID" value="KIW84_031370"/>
</dbReference>
<organism evidence="2 3">
    <name type="scientific">Pisum sativum</name>
    <name type="common">Garden pea</name>
    <name type="synonym">Lathyrus oleraceus</name>
    <dbReference type="NCBI Taxonomy" id="3888"/>
    <lineage>
        <taxon>Eukaryota</taxon>
        <taxon>Viridiplantae</taxon>
        <taxon>Streptophyta</taxon>
        <taxon>Embryophyta</taxon>
        <taxon>Tracheophyta</taxon>
        <taxon>Spermatophyta</taxon>
        <taxon>Magnoliopsida</taxon>
        <taxon>eudicotyledons</taxon>
        <taxon>Gunneridae</taxon>
        <taxon>Pentapetalae</taxon>
        <taxon>rosids</taxon>
        <taxon>fabids</taxon>
        <taxon>Fabales</taxon>
        <taxon>Fabaceae</taxon>
        <taxon>Papilionoideae</taxon>
        <taxon>50 kb inversion clade</taxon>
        <taxon>NPAAA clade</taxon>
        <taxon>Hologalegina</taxon>
        <taxon>IRL clade</taxon>
        <taxon>Fabeae</taxon>
        <taxon>Lathyrus</taxon>
    </lineage>
</organism>
<comment type="caution">
    <text evidence="2">The sequence shown here is derived from an EMBL/GenBank/DDBJ whole genome shotgun (WGS) entry which is preliminary data.</text>
</comment>
<proteinExistence type="predicted"/>
<sequence length="101" mass="11330">MGSDEVEVIDDGAHVENDGSQHKGSNVEGASEDNVTKEDNNAQRQEYAELVVRQRRRLNKDENGKPVNAISYKQVVGSLVAKYMEIPIEIHLAATKRILRR</sequence>
<evidence type="ECO:0000313" key="3">
    <source>
        <dbReference type="Proteomes" id="UP001058974"/>
    </source>
</evidence>
<protein>
    <submittedName>
        <fullName evidence="2">Uncharacterized protein</fullName>
    </submittedName>
</protein>